<name>A0A6C0EGW3_9ZZZZ</name>
<proteinExistence type="predicted"/>
<accession>A0A6C0EGW3</accession>
<reference evidence="1" key="1">
    <citation type="journal article" date="2020" name="Nature">
        <title>Giant virus diversity and host interactions through global metagenomics.</title>
        <authorList>
            <person name="Schulz F."/>
            <person name="Roux S."/>
            <person name="Paez-Espino D."/>
            <person name="Jungbluth S."/>
            <person name="Walsh D.A."/>
            <person name="Denef V.J."/>
            <person name="McMahon K.D."/>
            <person name="Konstantinidis K.T."/>
            <person name="Eloe-Fadrosh E.A."/>
            <person name="Kyrpides N.C."/>
            <person name="Woyke T."/>
        </authorList>
    </citation>
    <scope>NUCLEOTIDE SEQUENCE</scope>
    <source>
        <strain evidence="1">GVMAG-M-3300023179-33</strain>
    </source>
</reference>
<evidence type="ECO:0000313" key="1">
    <source>
        <dbReference type="EMBL" id="QHT27509.1"/>
    </source>
</evidence>
<organism evidence="1">
    <name type="scientific">viral metagenome</name>
    <dbReference type="NCBI Taxonomy" id="1070528"/>
    <lineage>
        <taxon>unclassified sequences</taxon>
        <taxon>metagenomes</taxon>
        <taxon>organismal metagenomes</taxon>
    </lineage>
</organism>
<dbReference type="EMBL" id="MN739823">
    <property type="protein sequence ID" value="QHT27509.1"/>
    <property type="molecule type" value="Genomic_DNA"/>
</dbReference>
<sequence length="100" mass="11641">MPYNITKKDYIKILEYYNVPIPNNNKNIKEKAETILANKLCGCIKKVGASIENEPKSIGICTKTIFNKRNMKRGKFTCKKNNKPRVKFTKTKKNILFTRK</sequence>
<protein>
    <submittedName>
        <fullName evidence="1">Uncharacterized protein</fullName>
    </submittedName>
</protein>
<dbReference type="AlphaFoldDB" id="A0A6C0EGW3"/>